<evidence type="ECO:0000313" key="3">
    <source>
        <dbReference type="EMBL" id="KAI5062597.1"/>
    </source>
</evidence>
<dbReference type="EMBL" id="JABFUD020000022">
    <property type="protein sequence ID" value="KAI5062597.1"/>
    <property type="molecule type" value="Genomic_DNA"/>
</dbReference>
<dbReference type="Gene3D" id="1.25.40.10">
    <property type="entry name" value="Tetratricopeptide repeat domain"/>
    <property type="match status" value="5"/>
</dbReference>
<keyword evidence="1" id="KW-0677">Repeat</keyword>
<feature type="repeat" description="PPR" evidence="2">
    <location>
        <begin position="117"/>
        <end position="151"/>
    </location>
</feature>
<feature type="repeat" description="PPR" evidence="2">
    <location>
        <begin position="319"/>
        <end position="353"/>
    </location>
</feature>
<feature type="repeat" description="PPR" evidence="2">
    <location>
        <begin position="420"/>
        <end position="454"/>
    </location>
</feature>
<dbReference type="Pfam" id="PF01535">
    <property type="entry name" value="PPR"/>
    <property type="match status" value="2"/>
</dbReference>
<dbReference type="OrthoDB" id="509099at2759"/>
<dbReference type="InterPro" id="IPR011990">
    <property type="entry name" value="TPR-like_helical_dom_sf"/>
</dbReference>
<gene>
    <name evidence="3" type="ORF">GOP47_0023136</name>
</gene>
<proteinExistence type="predicted"/>
<protein>
    <recommendedName>
        <fullName evidence="5">Pentatricopeptide repeat-containing protein</fullName>
    </recommendedName>
</protein>
<accession>A0A9D4U761</accession>
<dbReference type="PANTHER" id="PTHR47926">
    <property type="entry name" value="PENTATRICOPEPTIDE REPEAT-CONTAINING PROTEIN"/>
    <property type="match status" value="1"/>
</dbReference>
<dbReference type="InterPro" id="IPR046960">
    <property type="entry name" value="PPR_At4g14850-like_plant"/>
</dbReference>
<keyword evidence="4" id="KW-1185">Reference proteome</keyword>
<dbReference type="NCBIfam" id="TIGR00756">
    <property type="entry name" value="PPR"/>
    <property type="match status" value="5"/>
</dbReference>
<feature type="repeat" description="PPR" evidence="2">
    <location>
        <begin position="521"/>
        <end position="555"/>
    </location>
</feature>
<dbReference type="GO" id="GO:0009451">
    <property type="term" value="P:RNA modification"/>
    <property type="evidence" value="ECO:0007669"/>
    <property type="project" value="InterPro"/>
</dbReference>
<dbReference type="GO" id="GO:0003723">
    <property type="term" value="F:RNA binding"/>
    <property type="evidence" value="ECO:0007669"/>
    <property type="project" value="InterPro"/>
</dbReference>
<comment type="caution">
    <text evidence="3">The sequence shown here is derived from an EMBL/GenBank/DDBJ whole genome shotgun (WGS) entry which is preliminary data.</text>
</comment>
<dbReference type="FunFam" id="1.25.40.10:FF:000158">
    <property type="entry name" value="pentatricopeptide repeat-containing protein At2g33680"/>
    <property type="match status" value="1"/>
</dbReference>
<evidence type="ECO:0008006" key="5">
    <source>
        <dbReference type="Google" id="ProtNLM"/>
    </source>
</evidence>
<evidence type="ECO:0000313" key="4">
    <source>
        <dbReference type="Proteomes" id="UP000886520"/>
    </source>
</evidence>
<evidence type="ECO:0000256" key="2">
    <source>
        <dbReference type="PROSITE-ProRule" id="PRU00708"/>
    </source>
</evidence>
<dbReference type="Pfam" id="PF13041">
    <property type="entry name" value="PPR_2"/>
    <property type="match status" value="5"/>
</dbReference>
<dbReference type="FunFam" id="1.25.40.10:FF:000031">
    <property type="entry name" value="Pentatricopeptide repeat-containing protein mitochondrial"/>
    <property type="match status" value="2"/>
</dbReference>
<evidence type="ECO:0000256" key="1">
    <source>
        <dbReference type="ARBA" id="ARBA00022737"/>
    </source>
</evidence>
<dbReference type="InterPro" id="IPR002885">
    <property type="entry name" value="PPR_rpt"/>
</dbReference>
<dbReference type="PROSITE" id="PS51375">
    <property type="entry name" value="PPR"/>
    <property type="match status" value="5"/>
</dbReference>
<dbReference type="Proteomes" id="UP000886520">
    <property type="component" value="Chromosome 22"/>
</dbReference>
<dbReference type="FunFam" id="1.25.40.10:FF:000073">
    <property type="entry name" value="Pentatricopeptide repeat-containing protein chloroplastic"/>
    <property type="match status" value="1"/>
</dbReference>
<organism evidence="3 4">
    <name type="scientific">Adiantum capillus-veneris</name>
    <name type="common">Maidenhair fern</name>
    <dbReference type="NCBI Taxonomy" id="13818"/>
    <lineage>
        <taxon>Eukaryota</taxon>
        <taxon>Viridiplantae</taxon>
        <taxon>Streptophyta</taxon>
        <taxon>Embryophyta</taxon>
        <taxon>Tracheophyta</taxon>
        <taxon>Polypodiopsida</taxon>
        <taxon>Polypodiidae</taxon>
        <taxon>Polypodiales</taxon>
        <taxon>Pteridineae</taxon>
        <taxon>Pteridaceae</taxon>
        <taxon>Vittarioideae</taxon>
        <taxon>Adiantum</taxon>
    </lineage>
</organism>
<dbReference type="GO" id="GO:0048731">
    <property type="term" value="P:system development"/>
    <property type="evidence" value="ECO:0007669"/>
    <property type="project" value="UniProtKB-ARBA"/>
</dbReference>
<sequence length="640" mass="70437">MMRLRISNKSASGYDSPCNSLIIGYVENKMFQEAIFSYATVRKDESHFLSEFTFMALFKACTFTKDLEIGLQIHADTIKRGLLETNIFIGCALLHMYAKIGLLAEAQEVFVNLPDRNVVSWNTLIAGYVEHGHAKKALHCFEQMQMLGVTPNAVTFVCTIKACCCMGAIDKGKEIHAEVARHGLGQNLFVGNTLIDMYATCGIPGKAKEVFDNLPNRDTVSWNALIAGYAEHGLHEVALSSFKQMKTEGILLNTYTYVCALKACAATGSMHKCEEIHCDAAKRGLENDLHVGSILVDMYAKCNFLSKAQEVFDKLPTRDTISWNALIGGYAEYECGQEALDRFEQMQLENVLPDTVTFAAVLKASAITRAIHRGQEFHAKIARKGVEQECYVGSSLVDMYAKCGFLSKAQELVDKISFRSTAVWSALIGGYAEHGYGEKALDCFQQMQMEGISPNAITYVCILKASGSIGASDKVQAIHADLARQGLESDVVLGSTLVDTYGKCCLVTKGQEVFDKLQTRNAVTSNALIAGYAQVGDTQSAFSYFDRMIMEGENPNEITFLNLLSACRHACQLERGQTLFECMSKEYGIGAIAGHITCILDLLHSAGKRCKATEVVKMSMSPDLGVWLTLLAARERWRTV</sequence>
<dbReference type="AlphaFoldDB" id="A0A9D4U761"/>
<name>A0A9D4U761_ADICA</name>
<feature type="repeat" description="PPR" evidence="2">
    <location>
        <begin position="218"/>
        <end position="252"/>
    </location>
</feature>
<dbReference type="FunFam" id="1.25.40.10:FF:000344">
    <property type="entry name" value="Pentatricopeptide repeat-containing protein"/>
    <property type="match status" value="1"/>
</dbReference>
<reference evidence="3" key="1">
    <citation type="submission" date="2021-01" db="EMBL/GenBank/DDBJ databases">
        <title>Adiantum capillus-veneris genome.</title>
        <authorList>
            <person name="Fang Y."/>
            <person name="Liao Q."/>
        </authorList>
    </citation>
    <scope>NUCLEOTIDE SEQUENCE</scope>
    <source>
        <strain evidence="3">H3</strain>
        <tissue evidence="3">Leaf</tissue>
    </source>
</reference>